<feature type="signal peptide" evidence="3">
    <location>
        <begin position="1"/>
        <end position="19"/>
    </location>
</feature>
<proteinExistence type="predicted"/>
<evidence type="ECO:0008006" key="6">
    <source>
        <dbReference type="Google" id="ProtNLM"/>
    </source>
</evidence>
<dbReference type="Proteomes" id="UP000027361">
    <property type="component" value="Unassembled WGS sequence"/>
</dbReference>
<dbReference type="STRING" id="1037660.A0A066WLY7"/>
<dbReference type="Gene3D" id="2.40.40.10">
    <property type="entry name" value="RlpA-like domain"/>
    <property type="match status" value="1"/>
</dbReference>
<dbReference type="SUPFAM" id="SSF50685">
    <property type="entry name" value="Barwin-like endoglucanases"/>
    <property type="match status" value="1"/>
</dbReference>
<dbReference type="InterPro" id="IPR051477">
    <property type="entry name" value="Expansin_CellWall"/>
</dbReference>
<sequence>MKITAALTLLAVSISLSEASLSSSKHASPAQGLDAARRHHAKLAERASMSAVKNVTDVAGMLQLFKRGGECSGHGTWYNTETGNAGACGSMLSNNAYTVALAQPAWGNLNQRFSGCNSVITITANGKSHTARIVDACPTGGGNCGSACDLDMSPALFDFFAPQSVGKMPISWTYGGDVVKNVVHAISGNDGNRKESTSSSSSDDAASRASAAASRASASAAASRSSLLASKSRASASAAASRSSVSAAASRLSVLASKSRASVAKSKSESEASASRSAAAAAESYRKADKNIMYLNNILDAYGKMAQQAH</sequence>
<evidence type="ECO:0000313" key="5">
    <source>
        <dbReference type="Proteomes" id="UP000027361"/>
    </source>
</evidence>
<accession>A0A066WLY7</accession>
<dbReference type="GeneID" id="25267394"/>
<name>A0A066WLY7_TILAU</name>
<dbReference type="InterPro" id="IPR036908">
    <property type="entry name" value="RlpA-like_sf"/>
</dbReference>
<dbReference type="CDD" id="cd22191">
    <property type="entry name" value="DPBB_RlpA_EXP_N-like"/>
    <property type="match status" value="1"/>
</dbReference>
<dbReference type="OMA" id="VFPITWW"/>
<feature type="region of interest" description="Disordered" evidence="2">
    <location>
        <begin position="188"/>
        <end position="208"/>
    </location>
</feature>
<dbReference type="OrthoDB" id="623670at2759"/>
<organism evidence="4 5">
    <name type="scientific">Tilletiaria anomala (strain ATCC 24038 / CBS 436.72 / UBC 951)</name>
    <dbReference type="NCBI Taxonomy" id="1037660"/>
    <lineage>
        <taxon>Eukaryota</taxon>
        <taxon>Fungi</taxon>
        <taxon>Dikarya</taxon>
        <taxon>Basidiomycota</taxon>
        <taxon>Ustilaginomycotina</taxon>
        <taxon>Exobasidiomycetes</taxon>
        <taxon>Georgefischeriales</taxon>
        <taxon>Tilletiariaceae</taxon>
        <taxon>Tilletiaria</taxon>
    </lineage>
</organism>
<gene>
    <name evidence="4" type="ORF">K437DRAFT_3459</name>
</gene>
<protein>
    <recommendedName>
        <fullName evidence="6">RlpA-like protein double-psi beta-barrel domain-containing protein</fullName>
    </recommendedName>
</protein>
<dbReference type="AlphaFoldDB" id="A0A066WLY7"/>
<reference evidence="4 5" key="1">
    <citation type="submission" date="2014-05" db="EMBL/GenBank/DDBJ databases">
        <title>Draft genome sequence of a rare smut relative, Tilletiaria anomala UBC 951.</title>
        <authorList>
            <consortium name="DOE Joint Genome Institute"/>
            <person name="Toome M."/>
            <person name="Kuo A."/>
            <person name="Henrissat B."/>
            <person name="Lipzen A."/>
            <person name="Tritt A."/>
            <person name="Yoshinaga Y."/>
            <person name="Zane M."/>
            <person name="Barry K."/>
            <person name="Grigoriev I.V."/>
            <person name="Spatafora J.W."/>
            <person name="Aimea M.C."/>
        </authorList>
    </citation>
    <scope>NUCLEOTIDE SEQUENCE [LARGE SCALE GENOMIC DNA]</scope>
    <source>
        <strain evidence="4 5">UBC 951</strain>
    </source>
</reference>
<evidence type="ECO:0000256" key="1">
    <source>
        <dbReference type="ARBA" id="ARBA00022729"/>
    </source>
</evidence>
<keyword evidence="1 3" id="KW-0732">Signal</keyword>
<evidence type="ECO:0000256" key="2">
    <source>
        <dbReference type="SAM" id="MobiDB-lite"/>
    </source>
</evidence>
<keyword evidence="5" id="KW-1185">Reference proteome</keyword>
<dbReference type="PANTHER" id="PTHR31836:SF28">
    <property type="entry name" value="SRCR DOMAIN-CONTAINING PROTEIN-RELATED"/>
    <property type="match status" value="1"/>
</dbReference>
<dbReference type="InParanoid" id="A0A066WLY7"/>
<feature type="compositionally biased region" description="Low complexity" evidence="2">
    <location>
        <begin position="198"/>
        <end position="208"/>
    </location>
</feature>
<feature type="chain" id="PRO_5001633042" description="RlpA-like protein double-psi beta-barrel domain-containing protein" evidence="3">
    <location>
        <begin position="20"/>
        <end position="310"/>
    </location>
</feature>
<dbReference type="RefSeq" id="XP_013246366.1">
    <property type="nucleotide sequence ID" value="XM_013390912.1"/>
</dbReference>
<comment type="caution">
    <text evidence="4">The sequence shown here is derived from an EMBL/GenBank/DDBJ whole genome shotgun (WGS) entry which is preliminary data.</text>
</comment>
<evidence type="ECO:0000256" key="3">
    <source>
        <dbReference type="SAM" id="SignalP"/>
    </source>
</evidence>
<dbReference type="EMBL" id="JMSN01000001">
    <property type="protein sequence ID" value="KDN53613.1"/>
    <property type="molecule type" value="Genomic_DNA"/>
</dbReference>
<dbReference type="PANTHER" id="PTHR31836">
    <property type="match status" value="1"/>
</dbReference>
<evidence type="ECO:0000313" key="4">
    <source>
        <dbReference type="EMBL" id="KDN53613.1"/>
    </source>
</evidence>
<dbReference type="HOGENOM" id="CLU_897670_0_0_1"/>